<feature type="transmembrane region" description="Helical" evidence="1">
    <location>
        <begin position="374"/>
        <end position="396"/>
    </location>
</feature>
<feature type="transmembrane region" description="Helical" evidence="1">
    <location>
        <begin position="347"/>
        <end position="368"/>
    </location>
</feature>
<feature type="transmembrane region" description="Helical" evidence="1">
    <location>
        <begin position="273"/>
        <end position="294"/>
    </location>
</feature>
<accession>A0A8J7YL08</accession>
<feature type="transmembrane region" description="Helical" evidence="1">
    <location>
        <begin position="129"/>
        <end position="151"/>
    </location>
</feature>
<dbReference type="Proteomes" id="UP000716004">
    <property type="component" value="Unassembled WGS sequence"/>
</dbReference>
<sequence>MPDAKRAAIADCAVLLPAIALFIAIASYVGMMRYMNFYTSDWDLGIMQQMLFSTLHGRILFETADYSTTGYFTYLEVNSAYIAIPLAYIYGLSQTPLTLFLIQSAAVGLGAIPVYLISMSGRNSRQESILFSVLFLFAMATLSSIFYDYHWESFIPLEFLLFYYFVSAGRYGYSALVLVAGSLTIEVFPLLAAGVVLYFIAAGTEASGRGLLAVNRDFVLLLAACAVAFLSVEAARSLVIVPLFGVAYTHFYSTPAAYFVSPAFSAKTLSRSLIYWLLLLSTVAFLPLAKYRSLIMSAPWFVESVFLYPKFSQLFGYQYGFISFPPALISAILGYPSIRERLSGTFILSLAIASVSALLLLSGGTMYFLKPRHYFDALAVLVAVSAAVSVLFISGIPGRIGLLRTRSHAGILKIRKAGIILIVSLLFLNLVLGPLNTANFKANIGFNVSYSPNPDFRYIEQMAGMIPAGSYVFASDNLFPLVANNMHAYSAMWLPFNASYMPLLPFSPSRLPQYVFADSSQIGFLPPFIHEAVDNSSVYGLVAFVSVSGYPGSTYLWELHYTGNPTRLGQ</sequence>
<protein>
    <submittedName>
        <fullName evidence="2">DUF2079 domain-containing protein</fullName>
    </submittedName>
</protein>
<evidence type="ECO:0000313" key="3">
    <source>
        <dbReference type="Proteomes" id="UP000716004"/>
    </source>
</evidence>
<dbReference type="InterPro" id="IPR018650">
    <property type="entry name" value="STSV1_Orf64"/>
</dbReference>
<evidence type="ECO:0000313" key="2">
    <source>
        <dbReference type="EMBL" id="MBX8632394.1"/>
    </source>
</evidence>
<feature type="transmembrane region" description="Helical" evidence="1">
    <location>
        <begin position="97"/>
        <end position="117"/>
    </location>
</feature>
<dbReference type="AlphaFoldDB" id="A0A8J7YL08"/>
<feature type="transmembrane region" description="Helical" evidence="1">
    <location>
        <begin position="213"/>
        <end position="232"/>
    </location>
</feature>
<feature type="transmembrane region" description="Helical" evidence="1">
    <location>
        <begin position="12"/>
        <end position="30"/>
    </location>
</feature>
<reference evidence="2" key="1">
    <citation type="submission" date="2021-04" db="EMBL/GenBank/DDBJ databases">
        <title>Genomic insights into ecological role and evolution of a novel Thermoplasmata order Candidatus Sysuiplasmatales.</title>
        <authorList>
            <person name="Yuan Y."/>
        </authorList>
    </citation>
    <scope>NUCLEOTIDE SEQUENCE</scope>
    <source>
        <strain evidence="2">YP2-bin.285</strain>
    </source>
</reference>
<dbReference type="Pfam" id="PF09852">
    <property type="entry name" value="DUF2079"/>
    <property type="match status" value="1"/>
</dbReference>
<feature type="transmembrane region" description="Helical" evidence="1">
    <location>
        <begin position="417"/>
        <end position="435"/>
    </location>
</feature>
<feature type="transmembrane region" description="Helical" evidence="1">
    <location>
        <begin position="171"/>
        <end position="201"/>
    </location>
</feature>
<keyword evidence="1" id="KW-1133">Transmembrane helix</keyword>
<feature type="transmembrane region" description="Helical" evidence="1">
    <location>
        <begin position="238"/>
        <end position="261"/>
    </location>
</feature>
<evidence type="ECO:0000256" key="1">
    <source>
        <dbReference type="SAM" id="Phobius"/>
    </source>
</evidence>
<keyword evidence="1" id="KW-0472">Membrane</keyword>
<organism evidence="2 3">
    <name type="scientific">Candidatus Sysuiplasma superficiale</name>
    <dbReference type="NCBI Taxonomy" id="2823368"/>
    <lineage>
        <taxon>Archaea</taxon>
        <taxon>Methanobacteriati</taxon>
        <taxon>Thermoplasmatota</taxon>
        <taxon>Thermoplasmata</taxon>
        <taxon>Candidatus Sysuiplasmatales</taxon>
        <taxon>Candidatus Sysuiplasmataceae</taxon>
        <taxon>Candidatus Sysuiplasma</taxon>
    </lineage>
</organism>
<feature type="transmembrane region" description="Helical" evidence="1">
    <location>
        <begin position="314"/>
        <end position="335"/>
    </location>
</feature>
<keyword evidence="1" id="KW-0812">Transmembrane</keyword>
<name>A0A8J7YL08_9ARCH</name>
<comment type="caution">
    <text evidence="2">The sequence shown here is derived from an EMBL/GenBank/DDBJ whole genome shotgun (WGS) entry which is preliminary data.</text>
</comment>
<dbReference type="EMBL" id="JAGVSJ010000024">
    <property type="protein sequence ID" value="MBX8632394.1"/>
    <property type="molecule type" value="Genomic_DNA"/>
</dbReference>
<proteinExistence type="predicted"/>
<gene>
    <name evidence="2" type="ORF">J9259_07775</name>
</gene>
<feature type="transmembrane region" description="Helical" evidence="1">
    <location>
        <begin position="73"/>
        <end position="91"/>
    </location>
</feature>